<reference evidence="3 4" key="1">
    <citation type="submission" date="2024-08" db="EMBL/GenBank/DDBJ databases">
        <title>Genome mining of Saccharopolyspora cebuensis PGLac3 from Nigerian medicinal plant.</title>
        <authorList>
            <person name="Ezeobiora C.E."/>
            <person name="Igbokwe N.H."/>
            <person name="Amin D.H."/>
            <person name="Mendie U.E."/>
        </authorList>
    </citation>
    <scope>NUCLEOTIDE SEQUENCE [LARGE SCALE GENOMIC DNA]</scope>
    <source>
        <strain evidence="3 4">PGLac3</strain>
    </source>
</reference>
<evidence type="ECO:0000313" key="4">
    <source>
        <dbReference type="Proteomes" id="UP001564626"/>
    </source>
</evidence>
<protein>
    <submittedName>
        <fullName evidence="3">Uncharacterized protein</fullName>
    </submittedName>
</protein>
<keyword evidence="2" id="KW-0812">Transmembrane</keyword>
<proteinExistence type="predicted"/>
<feature type="region of interest" description="Disordered" evidence="1">
    <location>
        <begin position="1"/>
        <end position="74"/>
    </location>
</feature>
<feature type="compositionally biased region" description="Gly residues" evidence="1">
    <location>
        <begin position="209"/>
        <end position="221"/>
    </location>
</feature>
<keyword evidence="2" id="KW-1133">Transmembrane helix</keyword>
<feature type="compositionally biased region" description="Basic and acidic residues" evidence="1">
    <location>
        <begin position="1"/>
        <end position="12"/>
    </location>
</feature>
<keyword evidence="4" id="KW-1185">Reference proteome</keyword>
<feature type="compositionally biased region" description="Basic and acidic residues" evidence="1">
    <location>
        <begin position="47"/>
        <end position="66"/>
    </location>
</feature>
<evidence type="ECO:0000313" key="3">
    <source>
        <dbReference type="EMBL" id="MEY8039477.1"/>
    </source>
</evidence>
<gene>
    <name evidence="3" type="ORF">AB8O55_08715</name>
</gene>
<accession>A0ABV4CH98</accession>
<name>A0ABV4CH98_9PSEU</name>
<feature type="region of interest" description="Disordered" evidence="1">
    <location>
        <begin position="169"/>
        <end position="221"/>
    </location>
</feature>
<dbReference type="Proteomes" id="UP001564626">
    <property type="component" value="Unassembled WGS sequence"/>
</dbReference>
<comment type="caution">
    <text evidence="3">The sequence shown here is derived from an EMBL/GenBank/DDBJ whole genome shotgun (WGS) entry which is preliminary data.</text>
</comment>
<keyword evidence="2" id="KW-0472">Membrane</keyword>
<dbReference type="EMBL" id="JBGEHV010000012">
    <property type="protein sequence ID" value="MEY8039477.1"/>
    <property type="molecule type" value="Genomic_DNA"/>
</dbReference>
<dbReference type="RefSeq" id="WP_345359780.1">
    <property type="nucleotide sequence ID" value="NZ_BAABII010000004.1"/>
</dbReference>
<feature type="transmembrane region" description="Helical" evidence="2">
    <location>
        <begin position="82"/>
        <end position="102"/>
    </location>
</feature>
<evidence type="ECO:0000256" key="2">
    <source>
        <dbReference type="SAM" id="Phobius"/>
    </source>
</evidence>
<evidence type="ECO:0000256" key="1">
    <source>
        <dbReference type="SAM" id="MobiDB-lite"/>
    </source>
</evidence>
<sequence>MADDDRPQRDDEQPNGVPEESEAGADEARRGRIRYQDAETTTPREPTLAEKRARIAAEKRQEEQRQAEVQAAADKTRKRRRVMIGGGATVGVVALVAAMYSASEYRNEATAVTEFCASNDPNNPVAQDPEKCTPEYAESQGGYVSGGMFFMPMILPGGTLGPPTPQYRYGYTQPGAPAPTPGQTVQGSSFTKPTDSQIKNTRGQTIQRGGFGITNKGGSGS</sequence>
<feature type="compositionally biased region" description="Basic and acidic residues" evidence="1">
    <location>
        <begin position="26"/>
        <end position="37"/>
    </location>
</feature>
<organism evidence="3 4">
    <name type="scientific">Saccharopolyspora cebuensis</name>
    <dbReference type="NCBI Taxonomy" id="418759"/>
    <lineage>
        <taxon>Bacteria</taxon>
        <taxon>Bacillati</taxon>
        <taxon>Actinomycetota</taxon>
        <taxon>Actinomycetes</taxon>
        <taxon>Pseudonocardiales</taxon>
        <taxon>Pseudonocardiaceae</taxon>
        <taxon>Saccharopolyspora</taxon>
    </lineage>
</organism>
<feature type="compositionally biased region" description="Polar residues" evidence="1">
    <location>
        <begin position="181"/>
        <end position="207"/>
    </location>
</feature>